<dbReference type="Gene3D" id="3.90.79.10">
    <property type="entry name" value="Nucleoside Triphosphate Pyrophosphohydrolase"/>
    <property type="match status" value="1"/>
</dbReference>
<organism evidence="4 5">
    <name type="scientific">Phaeodactylibacter xiamenensis</name>
    <dbReference type="NCBI Taxonomy" id="1524460"/>
    <lineage>
        <taxon>Bacteria</taxon>
        <taxon>Pseudomonadati</taxon>
        <taxon>Bacteroidota</taxon>
        <taxon>Saprospiria</taxon>
        <taxon>Saprospirales</taxon>
        <taxon>Haliscomenobacteraceae</taxon>
        <taxon>Phaeodactylibacter</taxon>
    </lineage>
</organism>
<dbReference type="InterPro" id="IPR020476">
    <property type="entry name" value="Nudix_hydrolase"/>
</dbReference>
<dbReference type="EMBL" id="JPOS01000003">
    <property type="protein sequence ID" value="KGE89645.1"/>
    <property type="molecule type" value="Genomic_DNA"/>
</dbReference>
<keyword evidence="1 2" id="KW-0378">Hydrolase</keyword>
<dbReference type="Gene3D" id="1.10.10.10">
    <property type="entry name" value="Winged helix-like DNA-binding domain superfamily/Winged helix DNA-binding domain"/>
    <property type="match status" value="1"/>
</dbReference>
<accession>A0A098SBX4</accession>
<dbReference type="InterPro" id="IPR054105">
    <property type="entry name" value="WHD_NrtR"/>
</dbReference>
<keyword evidence="5" id="KW-1185">Reference proteome</keyword>
<evidence type="ECO:0000256" key="1">
    <source>
        <dbReference type="ARBA" id="ARBA00022801"/>
    </source>
</evidence>
<name>A0A098SBX4_9BACT</name>
<dbReference type="InterPro" id="IPR015797">
    <property type="entry name" value="NUDIX_hydrolase-like_dom_sf"/>
</dbReference>
<dbReference type="RefSeq" id="WP_044148276.1">
    <property type="nucleotide sequence ID" value="NZ_CAKZLC010000348.1"/>
</dbReference>
<proteinExistence type="inferred from homology"/>
<dbReference type="SUPFAM" id="SSF55811">
    <property type="entry name" value="Nudix"/>
    <property type="match status" value="1"/>
</dbReference>
<comment type="similarity">
    <text evidence="2">Belongs to the Nudix hydrolase family.</text>
</comment>
<feature type="domain" description="Nudix hydrolase" evidence="3">
    <location>
        <begin position="11"/>
        <end position="142"/>
    </location>
</feature>
<dbReference type="GO" id="GO:0016787">
    <property type="term" value="F:hydrolase activity"/>
    <property type="evidence" value="ECO:0007669"/>
    <property type="project" value="UniProtKB-KW"/>
</dbReference>
<dbReference type="InterPro" id="IPR020084">
    <property type="entry name" value="NUDIX_hydrolase_CS"/>
</dbReference>
<dbReference type="Pfam" id="PF21906">
    <property type="entry name" value="WHD_NrtR"/>
    <property type="match status" value="1"/>
</dbReference>
<dbReference type="InterPro" id="IPR036390">
    <property type="entry name" value="WH_DNA-bd_sf"/>
</dbReference>
<dbReference type="PANTHER" id="PTHR43736">
    <property type="entry name" value="ADP-RIBOSE PYROPHOSPHATASE"/>
    <property type="match status" value="1"/>
</dbReference>
<dbReference type="PRINTS" id="PR00502">
    <property type="entry name" value="NUDIXFAMILY"/>
</dbReference>
<reference evidence="4 5" key="1">
    <citation type="journal article" date="2014" name="Int. J. Syst. Evol. Microbiol.">
        <title>Phaeodactylibacter xiamenensis gen. nov., sp. nov., a member of the family Saprospiraceae isolated from the marine alga Phaeodactylum tricornutum.</title>
        <authorList>
            <person name="Chen Z.Jr."/>
            <person name="Lei X."/>
            <person name="Lai Q."/>
            <person name="Li Y."/>
            <person name="Zhang B."/>
            <person name="Zhang J."/>
            <person name="Zhang H."/>
            <person name="Yang L."/>
            <person name="Zheng W."/>
            <person name="Tian Y."/>
            <person name="Yu Z."/>
            <person name="Xu H.Jr."/>
            <person name="Zheng T."/>
        </authorList>
    </citation>
    <scope>NUCLEOTIDE SEQUENCE [LARGE SCALE GENOMIC DNA]</scope>
    <source>
        <strain evidence="4 5">KD52</strain>
    </source>
</reference>
<dbReference type="AlphaFoldDB" id="A0A098SBX4"/>
<dbReference type="PROSITE" id="PS51462">
    <property type="entry name" value="NUDIX"/>
    <property type="match status" value="1"/>
</dbReference>
<dbReference type="CDD" id="cd18873">
    <property type="entry name" value="NUDIX_NadM_like"/>
    <property type="match status" value="1"/>
</dbReference>
<dbReference type="OrthoDB" id="9786141at2"/>
<dbReference type="Pfam" id="PF00293">
    <property type="entry name" value="NUDIX"/>
    <property type="match status" value="1"/>
</dbReference>
<protein>
    <submittedName>
        <fullName evidence="4">NUDIX hydrolase</fullName>
    </submittedName>
</protein>
<dbReference type="STRING" id="1524460.IX84_01000"/>
<comment type="caution">
    <text evidence="4">The sequence shown here is derived from an EMBL/GenBank/DDBJ whole genome shotgun (WGS) entry which is preliminary data.</text>
</comment>
<sequence length="238" mass="27669">MAYTYEYPRPALTVDCVIFGLDESHQLKVLLIQRKNDPFAGRWALPGGFVDMDESLEAAALRELEEETGVRDVFIEQLFTFGAPERDPRGRVVSVAYYALVNLSEHPVEAASDARRVEWFPVQELPPLAFDHDKILQMATNRLRAKVRYQPIGFELLPEQFTLSQLQQLYETVLGVDELNKRNFRTRILKMGVLREVGKQENVAHRPAKLYSFDKEAYEQLFRERYDDLLRRGVDFEI</sequence>
<dbReference type="PROSITE" id="PS00893">
    <property type="entry name" value="NUDIX_BOX"/>
    <property type="match status" value="1"/>
</dbReference>
<evidence type="ECO:0000259" key="3">
    <source>
        <dbReference type="PROSITE" id="PS51462"/>
    </source>
</evidence>
<gene>
    <name evidence="4" type="ORF">IX84_01000</name>
</gene>
<dbReference type="InterPro" id="IPR036388">
    <property type="entry name" value="WH-like_DNA-bd_sf"/>
</dbReference>
<dbReference type="Proteomes" id="UP000029736">
    <property type="component" value="Unassembled WGS sequence"/>
</dbReference>
<dbReference type="InterPro" id="IPR000086">
    <property type="entry name" value="NUDIX_hydrolase_dom"/>
</dbReference>
<evidence type="ECO:0000256" key="2">
    <source>
        <dbReference type="RuleBase" id="RU003476"/>
    </source>
</evidence>
<evidence type="ECO:0000313" key="5">
    <source>
        <dbReference type="Proteomes" id="UP000029736"/>
    </source>
</evidence>
<dbReference type="SUPFAM" id="SSF46785">
    <property type="entry name" value="Winged helix' DNA-binding domain"/>
    <property type="match status" value="1"/>
</dbReference>
<evidence type="ECO:0000313" key="4">
    <source>
        <dbReference type="EMBL" id="KGE89645.1"/>
    </source>
</evidence>
<dbReference type="PANTHER" id="PTHR43736:SF4">
    <property type="entry name" value="SLR1690 PROTEIN"/>
    <property type="match status" value="1"/>
</dbReference>